<accession>A0A6G1DSR4</accession>
<dbReference type="OrthoDB" id="662172at2759"/>
<protein>
    <submittedName>
        <fullName evidence="2">Uncharacterized protein</fullName>
    </submittedName>
</protein>
<feature type="region of interest" description="Disordered" evidence="1">
    <location>
        <begin position="1"/>
        <end position="135"/>
    </location>
</feature>
<dbReference type="Proteomes" id="UP000479710">
    <property type="component" value="Unassembled WGS sequence"/>
</dbReference>
<gene>
    <name evidence="2" type="ORF">E2562_034062</name>
</gene>
<keyword evidence="3" id="KW-1185">Reference proteome</keyword>
<dbReference type="EMBL" id="SPHZ02000006">
    <property type="protein sequence ID" value="KAF0915144.1"/>
    <property type="molecule type" value="Genomic_DNA"/>
</dbReference>
<sequence>MKSSNKSMLPEILKEEPWNTPNTRTLTSIHRSSAHGRREVATGEDGVARPFRAASFAGSGQPSPERSGPRPFRAAPVQRRSGPRPFRAAPVRASPLPRGATGEDGVARPFRAASFAGSGQPSPERSGPRPFRAAPINKEYGKFRYSPIDNLNELEVMFQNIHVSGASSVIPGASKDNAKDKAAQHYRAVFRSFESNEGRMSWLRRMYEDRKKN</sequence>
<reference evidence="2 3" key="1">
    <citation type="submission" date="2019-11" db="EMBL/GenBank/DDBJ databases">
        <title>Whole genome sequence of Oryza granulata.</title>
        <authorList>
            <person name="Li W."/>
        </authorList>
    </citation>
    <scope>NUCLEOTIDE SEQUENCE [LARGE SCALE GENOMIC DNA]</scope>
    <source>
        <strain evidence="3">cv. Menghai</strain>
        <tissue evidence="2">Leaf</tissue>
    </source>
</reference>
<evidence type="ECO:0000313" key="3">
    <source>
        <dbReference type="Proteomes" id="UP000479710"/>
    </source>
</evidence>
<organism evidence="2 3">
    <name type="scientific">Oryza meyeriana var. granulata</name>
    <dbReference type="NCBI Taxonomy" id="110450"/>
    <lineage>
        <taxon>Eukaryota</taxon>
        <taxon>Viridiplantae</taxon>
        <taxon>Streptophyta</taxon>
        <taxon>Embryophyta</taxon>
        <taxon>Tracheophyta</taxon>
        <taxon>Spermatophyta</taxon>
        <taxon>Magnoliopsida</taxon>
        <taxon>Liliopsida</taxon>
        <taxon>Poales</taxon>
        <taxon>Poaceae</taxon>
        <taxon>BOP clade</taxon>
        <taxon>Oryzoideae</taxon>
        <taxon>Oryzeae</taxon>
        <taxon>Oryzinae</taxon>
        <taxon>Oryza</taxon>
        <taxon>Oryza meyeriana</taxon>
    </lineage>
</organism>
<name>A0A6G1DSR4_9ORYZ</name>
<evidence type="ECO:0000256" key="1">
    <source>
        <dbReference type="SAM" id="MobiDB-lite"/>
    </source>
</evidence>
<proteinExistence type="predicted"/>
<comment type="caution">
    <text evidence="2">The sequence shown here is derived from an EMBL/GenBank/DDBJ whole genome shotgun (WGS) entry which is preliminary data.</text>
</comment>
<dbReference type="AlphaFoldDB" id="A0A6G1DSR4"/>
<feature type="compositionally biased region" description="Polar residues" evidence="1">
    <location>
        <begin position="19"/>
        <end position="31"/>
    </location>
</feature>
<evidence type="ECO:0000313" key="2">
    <source>
        <dbReference type="EMBL" id="KAF0915144.1"/>
    </source>
</evidence>